<feature type="domain" description="DUF4296" evidence="2">
    <location>
        <begin position="23"/>
        <end position="107"/>
    </location>
</feature>
<evidence type="ECO:0000313" key="4">
    <source>
        <dbReference type="Proteomes" id="UP000189981"/>
    </source>
</evidence>
<organism evidence="3 4">
    <name type="scientific">Daejeonella lutea</name>
    <dbReference type="NCBI Taxonomy" id="572036"/>
    <lineage>
        <taxon>Bacteria</taxon>
        <taxon>Pseudomonadati</taxon>
        <taxon>Bacteroidota</taxon>
        <taxon>Sphingobacteriia</taxon>
        <taxon>Sphingobacteriales</taxon>
        <taxon>Sphingobacteriaceae</taxon>
        <taxon>Daejeonella</taxon>
    </lineage>
</organism>
<reference evidence="4" key="1">
    <citation type="submission" date="2017-02" db="EMBL/GenBank/DDBJ databases">
        <authorList>
            <person name="Varghese N."/>
            <person name="Submissions S."/>
        </authorList>
    </citation>
    <scope>NUCLEOTIDE SEQUENCE [LARGE SCALE GENOMIC DNA]</scope>
    <source>
        <strain evidence="4">DSM 22385</strain>
    </source>
</reference>
<name>A0A1T5AF63_9SPHI</name>
<evidence type="ECO:0000313" key="3">
    <source>
        <dbReference type="EMBL" id="SKB33618.1"/>
    </source>
</evidence>
<dbReference type="STRING" id="572036.SAMN05661099_0663"/>
<evidence type="ECO:0000256" key="1">
    <source>
        <dbReference type="SAM" id="SignalP"/>
    </source>
</evidence>
<proteinExistence type="predicted"/>
<protein>
    <recommendedName>
        <fullName evidence="2">DUF4296 domain-containing protein</fullName>
    </recommendedName>
</protein>
<dbReference type="Proteomes" id="UP000189981">
    <property type="component" value="Unassembled WGS sequence"/>
</dbReference>
<sequence>MKHIFILLLSIFMLTACRRHAAPEGILEEKQMVEVLTDLSVVDGYMATLLYSDTLRIQGKNYYATVYKNHNTSKAVFDKSMKYYSLQPVLLDSMYSKVSKRLEAKEKRLNKIYELEQRKKTLVK</sequence>
<feature type="chain" id="PRO_5012301308" description="DUF4296 domain-containing protein" evidence="1">
    <location>
        <begin position="22"/>
        <end position="124"/>
    </location>
</feature>
<accession>A0A1T5AF63</accession>
<gene>
    <name evidence="3" type="ORF">SAMN05661099_0663</name>
</gene>
<dbReference type="RefSeq" id="WP_139377347.1">
    <property type="nucleotide sequence ID" value="NZ_FUYR01000001.1"/>
</dbReference>
<feature type="signal peptide" evidence="1">
    <location>
        <begin position="1"/>
        <end position="21"/>
    </location>
</feature>
<keyword evidence="1" id="KW-0732">Signal</keyword>
<dbReference type="PROSITE" id="PS51257">
    <property type="entry name" value="PROKAR_LIPOPROTEIN"/>
    <property type="match status" value="1"/>
</dbReference>
<dbReference type="AlphaFoldDB" id="A0A1T5AF63"/>
<dbReference type="Pfam" id="PF14129">
    <property type="entry name" value="DUF4296"/>
    <property type="match status" value="1"/>
</dbReference>
<dbReference type="OrthoDB" id="678784at2"/>
<dbReference type="EMBL" id="FUYR01000001">
    <property type="protein sequence ID" value="SKB33618.1"/>
    <property type="molecule type" value="Genomic_DNA"/>
</dbReference>
<evidence type="ECO:0000259" key="2">
    <source>
        <dbReference type="Pfam" id="PF14129"/>
    </source>
</evidence>
<keyword evidence="4" id="KW-1185">Reference proteome</keyword>
<dbReference type="InterPro" id="IPR025381">
    <property type="entry name" value="DUF4296"/>
</dbReference>